<dbReference type="GO" id="GO:0006364">
    <property type="term" value="P:rRNA processing"/>
    <property type="evidence" value="ECO:0007669"/>
    <property type="project" value="TreeGrafter"/>
</dbReference>
<dbReference type="GO" id="GO:0016787">
    <property type="term" value="F:hydrolase activity"/>
    <property type="evidence" value="ECO:0007669"/>
    <property type="project" value="UniProtKB-KW"/>
</dbReference>
<evidence type="ECO:0000256" key="4">
    <source>
        <dbReference type="ARBA" id="ARBA00022842"/>
    </source>
</evidence>
<dbReference type="Proteomes" id="UP000196365">
    <property type="component" value="Unassembled WGS sequence"/>
</dbReference>
<evidence type="ECO:0000259" key="6">
    <source>
        <dbReference type="PROSITE" id="PS50126"/>
    </source>
</evidence>
<keyword evidence="4" id="KW-0460">Magnesium</keyword>
<dbReference type="Gene3D" id="3.40.1260.20">
    <property type="entry name" value="Ribonuclease E, catalytic domain"/>
    <property type="match status" value="1"/>
</dbReference>
<dbReference type="Gene3D" id="2.40.50.140">
    <property type="entry name" value="Nucleic acid-binding proteins"/>
    <property type="match status" value="1"/>
</dbReference>
<accession>A0A1T4K8Q6</accession>
<evidence type="ECO:0000256" key="1">
    <source>
        <dbReference type="ARBA" id="ARBA00001946"/>
    </source>
</evidence>
<protein>
    <submittedName>
        <fullName evidence="7">Ribonuclease G</fullName>
    </submittedName>
</protein>
<dbReference type="GO" id="GO:0003723">
    <property type="term" value="F:RNA binding"/>
    <property type="evidence" value="ECO:0007669"/>
    <property type="project" value="UniProtKB-KW"/>
</dbReference>
<dbReference type="InterPro" id="IPR003029">
    <property type="entry name" value="S1_domain"/>
</dbReference>
<keyword evidence="5" id="KW-0694">RNA-binding</keyword>
<dbReference type="InterPro" id="IPR012340">
    <property type="entry name" value="NA-bd_OB-fold"/>
</dbReference>
<reference evidence="7 8" key="1">
    <citation type="submission" date="2017-02" db="EMBL/GenBank/DDBJ databases">
        <authorList>
            <person name="Peterson S.W."/>
        </authorList>
    </citation>
    <scope>NUCLEOTIDE SEQUENCE [LARGE SCALE GENOMIC DNA]</scope>
    <source>
        <strain evidence="7 8">DSM 15102</strain>
    </source>
</reference>
<dbReference type="CDD" id="cd04453">
    <property type="entry name" value="S1_RNase_E"/>
    <property type="match status" value="1"/>
</dbReference>
<dbReference type="InterPro" id="IPR019307">
    <property type="entry name" value="RNA-bd_AU-1/RNase_E/G"/>
</dbReference>
<dbReference type="GO" id="GO:0046872">
    <property type="term" value="F:metal ion binding"/>
    <property type="evidence" value="ECO:0007669"/>
    <property type="project" value="UniProtKB-KW"/>
</dbReference>
<evidence type="ECO:0000313" key="8">
    <source>
        <dbReference type="Proteomes" id="UP000196365"/>
    </source>
</evidence>
<proteinExistence type="predicted"/>
<dbReference type="AlphaFoldDB" id="A0A1T4K8Q6"/>
<feature type="domain" description="S1 motif" evidence="6">
    <location>
        <begin position="38"/>
        <end position="120"/>
    </location>
</feature>
<keyword evidence="2" id="KW-0479">Metal-binding</keyword>
<dbReference type="SMART" id="SM00316">
    <property type="entry name" value="S1"/>
    <property type="match status" value="1"/>
</dbReference>
<dbReference type="InterPro" id="IPR004659">
    <property type="entry name" value="RNase_E/G"/>
</dbReference>
<sequence>MKRIIADINEQESRIALVENKELKEFYIEQQNYRRIVGNIYKGRVENVLPGMQAAFVNIGLEKNAFLYVRDAIKRKDELEVLPPIRQIINQGEEILVQVLKEPFAQKGPKVTTNITLPGRYIVLMPTSDYIGVSKRITEEKERERLKKLAQECKIDNMGMIIRTEAQGIDKEEFYLDLNFLINIWNDIQKKDKTTIAPKLIYRELELTYKIVRDLFTEEIDEFIINEKKHYCKVIEMVEGISPALKRKIIYFDEFMDIFDYYGLNSQIRELLQNKVWLKSGGYIVIDQTEALTVIDVNTGKFIGNTSLEDTILKTNLEAAEEIGKQLRLRDIGGIIIIDFIDMEKQENSEKVLDRLQQVLQEDRTKTNVLGITHLGLVEMTRKKQKKPIEKVLKQPCPLCEGTGRVISINSIFIEIDKILKRNSNLKAKQILYLHLHPHTIHRFKLDAIIDKLKNYYHKDFKIIEDHNIFRDKIKITK</sequence>
<gene>
    <name evidence="7" type="ORF">SAMN02745973_00424</name>
</gene>
<dbReference type="PANTHER" id="PTHR30001">
    <property type="entry name" value="RIBONUCLEASE"/>
    <property type="match status" value="1"/>
</dbReference>
<evidence type="ECO:0000256" key="3">
    <source>
        <dbReference type="ARBA" id="ARBA00022801"/>
    </source>
</evidence>
<evidence type="ECO:0000256" key="2">
    <source>
        <dbReference type="ARBA" id="ARBA00022723"/>
    </source>
</evidence>
<keyword evidence="8" id="KW-1185">Reference proteome</keyword>
<dbReference type="PROSITE" id="PS50126">
    <property type="entry name" value="S1"/>
    <property type="match status" value="1"/>
</dbReference>
<evidence type="ECO:0000256" key="5">
    <source>
        <dbReference type="ARBA" id="ARBA00022884"/>
    </source>
</evidence>
<dbReference type="EMBL" id="FUWV01000001">
    <property type="protein sequence ID" value="SJZ38814.1"/>
    <property type="molecule type" value="Genomic_DNA"/>
</dbReference>
<comment type="cofactor">
    <cofactor evidence="1">
        <name>Mg(2+)</name>
        <dbReference type="ChEBI" id="CHEBI:18420"/>
    </cofactor>
</comment>
<keyword evidence="3" id="KW-0378">Hydrolase</keyword>
<dbReference type="GO" id="GO:0004540">
    <property type="term" value="F:RNA nuclease activity"/>
    <property type="evidence" value="ECO:0007669"/>
    <property type="project" value="InterPro"/>
</dbReference>
<dbReference type="SUPFAM" id="SSF50249">
    <property type="entry name" value="Nucleic acid-binding proteins"/>
    <property type="match status" value="1"/>
</dbReference>
<name>A0A1T4K8Q6_9FIRM</name>
<organism evidence="7 8">
    <name type="scientific">Garciella nitratireducens DSM 15102</name>
    <dbReference type="NCBI Taxonomy" id="1121911"/>
    <lineage>
        <taxon>Bacteria</taxon>
        <taxon>Bacillati</taxon>
        <taxon>Bacillota</taxon>
        <taxon>Clostridia</taxon>
        <taxon>Eubacteriales</taxon>
        <taxon>Eubacteriaceae</taxon>
        <taxon>Garciella</taxon>
    </lineage>
</organism>
<evidence type="ECO:0000313" key="7">
    <source>
        <dbReference type="EMBL" id="SJZ38814.1"/>
    </source>
</evidence>
<dbReference type="NCBIfam" id="TIGR00757">
    <property type="entry name" value="RNaseEG"/>
    <property type="match status" value="1"/>
</dbReference>
<dbReference type="GO" id="GO:0005737">
    <property type="term" value="C:cytoplasm"/>
    <property type="evidence" value="ECO:0007669"/>
    <property type="project" value="TreeGrafter"/>
</dbReference>
<dbReference type="PANTHER" id="PTHR30001:SF0">
    <property type="entry name" value="RIBONUCLEASE G"/>
    <property type="match status" value="1"/>
</dbReference>
<dbReference type="RefSeq" id="WP_242960163.1">
    <property type="nucleotide sequence ID" value="NZ_FUWV01000001.1"/>
</dbReference>
<dbReference type="Pfam" id="PF10150">
    <property type="entry name" value="RNase_E_G"/>
    <property type="match status" value="1"/>
</dbReference>